<name>A0A6J4MCS0_9ACTN</name>
<feature type="non-terminal residue" evidence="2">
    <location>
        <position position="39"/>
    </location>
</feature>
<gene>
    <name evidence="2" type="ORF">AVDCRST_MAG29-2497</name>
</gene>
<dbReference type="EMBL" id="CADCUG010000145">
    <property type="protein sequence ID" value="CAA9354467.1"/>
    <property type="molecule type" value="Genomic_DNA"/>
</dbReference>
<organism evidence="2">
    <name type="scientific">uncultured Nocardioidaceae bacterium</name>
    <dbReference type="NCBI Taxonomy" id="253824"/>
    <lineage>
        <taxon>Bacteria</taxon>
        <taxon>Bacillati</taxon>
        <taxon>Actinomycetota</taxon>
        <taxon>Actinomycetes</taxon>
        <taxon>Propionibacteriales</taxon>
        <taxon>Nocardioidaceae</taxon>
        <taxon>environmental samples</taxon>
    </lineage>
</organism>
<evidence type="ECO:0000256" key="1">
    <source>
        <dbReference type="SAM" id="MobiDB-lite"/>
    </source>
</evidence>
<sequence length="39" mass="3712">GAGSARQGVTDGVGPVRTCMPARPPGLHAVPGGRAGTSL</sequence>
<dbReference type="AlphaFoldDB" id="A0A6J4MCS0"/>
<protein>
    <submittedName>
        <fullName evidence="2">Uncharacterized protein</fullName>
    </submittedName>
</protein>
<feature type="region of interest" description="Disordered" evidence="1">
    <location>
        <begin position="1"/>
        <end position="39"/>
    </location>
</feature>
<proteinExistence type="predicted"/>
<feature type="non-terminal residue" evidence="2">
    <location>
        <position position="1"/>
    </location>
</feature>
<evidence type="ECO:0000313" key="2">
    <source>
        <dbReference type="EMBL" id="CAA9354467.1"/>
    </source>
</evidence>
<accession>A0A6J4MCS0</accession>
<reference evidence="2" key="1">
    <citation type="submission" date="2020-02" db="EMBL/GenBank/DDBJ databases">
        <authorList>
            <person name="Meier V. D."/>
        </authorList>
    </citation>
    <scope>NUCLEOTIDE SEQUENCE</scope>
    <source>
        <strain evidence="2">AVDCRST_MAG29</strain>
    </source>
</reference>